<evidence type="ECO:0000313" key="3">
    <source>
        <dbReference type="Proteomes" id="UP000765509"/>
    </source>
</evidence>
<dbReference type="EMBL" id="AVOT02011874">
    <property type="protein sequence ID" value="MBW0493023.1"/>
    <property type="molecule type" value="Genomic_DNA"/>
</dbReference>
<dbReference type="Pfam" id="PF07727">
    <property type="entry name" value="RVT_2"/>
    <property type="match status" value="1"/>
</dbReference>
<dbReference type="Proteomes" id="UP000765509">
    <property type="component" value="Unassembled WGS sequence"/>
</dbReference>
<evidence type="ECO:0000259" key="1">
    <source>
        <dbReference type="Pfam" id="PF07727"/>
    </source>
</evidence>
<name>A0A9Q3D032_9BASI</name>
<accession>A0A9Q3D032</accession>
<protein>
    <recommendedName>
        <fullName evidence="1">Reverse transcriptase Ty1/copia-type domain-containing protein</fullName>
    </recommendedName>
</protein>
<evidence type="ECO:0000313" key="2">
    <source>
        <dbReference type="EMBL" id="MBW0493023.1"/>
    </source>
</evidence>
<feature type="domain" description="Reverse transcriptase Ty1/copia-type" evidence="1">
    <location>
        <begin position="1"/>
        <end position="107"/>
    </location>
</feature>
<dbReference type="AlphaFoldDB" id="A0A9Q3D032"/>
<keyword evidence="3" id="KW-1185">Reference proteome</keyword>
<sequence>MRQEGRCWWIFLSDILTWMGFTVMEVNQYLYIFHSGEDVVAIWIHVNDGVVASNSPMAVADFKSWLCAEVDIKWNDTISQIVGLECACGEGEVAIAQQQLTKSILDEYPQQIVKSDSPLPVLPSTNTTFKGDILEPTPFCSVIGSLAYLVSSSWPDLAFAVNYLAPKKEHWDILDHVMGYLLKTQDNQLTLRLKRISLNLWSDAGWGGNLEQS</sequence>
<organism evidence="2 3">
    <name type="scientific">Austropuccinia psidii MF-1</name>
    <dbReference type="NCBI Taxonomy" id="1389203"/>
    <lineage>
        <taxon>Eukaryota</taxon>
        <taxon>Fungi</taxon>
        <taxon>Dikarya</taxon>
        <taxon>Basidiomycota</taxon>
        <taxon>Pucciniomycotina</taxon>
        <taxon>Pucciniomycetes</taxon>
        <taxon>Pucciniales</taxon>
        <taxon>Sphaerophragmiaceae</taxon>
        <taxon>Austropuccinia</taxon>
    </lineage>
</organism>
<gene>
    <name evidence="2" type="ORF">O181_032738</name>
</gene>
<dbReference type="OrthoDB" id="3344688at2759"/>
<proteinExistence type="predicted"/>
<reference evidence="2" key="1">
    <citation type="submission" date="2021-03" db="EMBL/GenBank/DDBJ databases">
        <title>Draft genome sequence of rust myrtle Austropuccinia psidii MF-1, a brazilian biotype.</title>
        <authorList>
            <person name="Quecine M.C."/>
            <person name="Pachon D.M.R."/>
            <person name="Bonatelli M.L."/>
            <person name="Correr F.H."/>
            <person name="Franceschini L.M."/>
            <person name="Leite T.F."/>
            <person name="Margarido G.R.A."/>
            <person name="Almeida C.A."/>
            <person name="Ferrarezi J.A."/>
            <person name="Labate C.A."/>
        </authorList>
    </citation>
    <scope>NUCLEOTIDE SEQUENCE</scope>
    <source>
        <strain evidence="2">MF-1</strain>
    </source>
</reference>
<comment type="caution">
    <text evidence="2">The sequence shown here is derived from an EMBL/GenBank/DDBJ whole genome shotgun (WGS) entry which is preliminary data.</text>
</comment>
<dbReference type="InterPro" id="IPR013103">
    <property type="entry name" value="RVT_2"/>
</dbReference>